<proteinExistence type="predicted"/>
<feature type="region of interest" description="Disordered" evidence="1">
    <location>
        <begin position="1"/>
        <end position="24"/>
    </location>
</feature>
<dbReference type="PANTHER" id="PTHR43433">
    <property type="entry name" value="HYDROLASE, ALPHA/BETA FOLD FAMILY PROTEIN"/>
    <property type="match status" value="1"/>
</dbReference>
<dbReference type="Pfam" id="PF00561">
    <property type="entry name" value="Abhydrolase_1"/>
    <property type="match status" value="1"/>
</dbReference>
<evidence type="ECO:0000259" key="2">
    <source>
        <dbReference type="Pfam" id="PF00561"/>
    </source>
</evidence>
<keyword evidence="3" id="KW-0378">Hydrolase</keyword>
<keyword evidence="4" id="KW-1185">Reference proteome</keyword>
<dbReference type="InterPro" id="IPR000073">
    <property type="entry name" value="AB_hydrolase_1"/>
</dbReference>
<sequence>MRDMVSSFSPPQDELASDPVTGRFQGRDGTELAYREVGRGRPVVLIHGYFSTAQVNWLTYGHAAKLAERGRRVIMPDLRAHGDSAKPHDPAAYPPDVLADDAFALLEHLGLDEYDLGGYSLGARTVVRMLVRGATPGRAVVAGTGLEGITETRGSGEHFRRILTGLGTFERGSAEWKAERFLRSTGGDPVALRHVLDTFVDTPPEELRRLGTPVLVLVGDRDDGQRSADRLAELLPKAEFARVPGDHMSAVAGQELGTAIADYLTRP</sequence>
<dbReference type="PANTHER" id="PTHR43433:SF5">
    <property type="entry name" value="AB HYDROLASE-1 DOMAIN-CONTAINING PROTEIN"/>
    <property type="match status" value="1"/>
</dbReference>
<dbReference type="InterPro" id="IPR029058">
    <property type="entry name" value="AB_hydrolase_fold"/>
</dbReference>
<reference evidence="3" key="2">
    <citation type="submission" date="2020-09" db="EMBL/GenBank/DDBJ databases">
        <authorList>
            <person name="Sun Q."/>
            <person name="Zhou Y."/>
        </authorList>
    </citation>
    <scope>NUCLEOTIDE SEQUENCE</scope>
    <source>
        <strain evidence="3">CGMCC 4.7679</strain>
    </source>
</reference>
<organism evidence="3 4">
    <name type="scientific">Amycolatopsis bartoniae</name>
    <dbReference type="NCBI Taxonomy" id="941986"/>
    <lineage>
        <taxon>Bacteria</taxon>
        <taxon>Bacillati</taxon>
        <taxon>Actinomycetota</taxon>
        <taxon>Actinomycetes</taxon>
        <taxon>Pseudonocardiales</taxon>
        <taxon>Pseudonocardiaceae</taxon>
        <taxon>Amycolatopsis</taxon>
    </lineage>
</organism>
<dbReference type="InterPro" id="IPR050471">
    <property type="entry name" value="AB_hydrolase"/>
</dbReference>
<gene>
    <name evidence="3" type="ORF">GCM10017566_38180</name>
</gene>
<dbReference type="GO" id="GO:0046503">
    <property type="term" value="P:glycerolipid catabolic process"/>
    <property type="evidence" value="ECO:0007669"/>
    <property type="project" value="TreeGrafter"/>
</dbReference>
<evidence type="ECO:0000313" key="4">
    <source>
        <dbReference type="Proteomes" id="UP000658656"/>
    </source>
</evidence>
<dbReference type="SUPFAM" id="SSF53474">
    <property type="entry name" value="alpha/beta-Hydrolases"/>
    <property type="match status" value="1"/>
</dbReference>
<dbReference type="Proteomes" id="UP000658656">
    <property type="component" value="Unassembled WGS sequence"/>
</dbReference>
<dbReference type="GO" id="GO:0004806">
    <property type="term" value="F:triacylglycerol lipase activity"/>
    <property type="evidence" value="ECO:0007669"/>
    <property type="project" value="TreeGrafter"/>
</dbReference>
<dbReference type="EMBL" id="BNAV01000005">
    <property type="protein sequence ID" value="GHF61142.1"/>
    <property type="molecule type" value="Genomic_DNA"/>
</dbReference>
<reference evidence="3" key="1">
    <citation type="journal article" date="2014" name="Int. J. Syst. Evol. Microbiol.">
        <title>Complete genome sequence of Corynebacterium casei LMG S-19264T (=DSM 44701T), isolated from a smear-ripened cheese.</title>
        <authorList>
            <consortium name="US DOE Joint Genome Institute (JGI-PGF)"/>
            <person name="Walter F."/>
            <person name="Albersmeier A."/>
            <person name="Kalinowski J."/>
            <person name="Ruckert C."/>
        </authorList>
    </citation>
    <scope>NUCLEOTIDE SEQUENCE</scope>
    <source>
        <strain evidence="3">CGMCC 4.7679</strain>
    </source>
</reference>
<comment type="caution">
    <text evidence="3">The sequence shown here is derived from an EMBL/GenBank/DDBJ whole genome shotgun (WGS) entry which is preliminary data.</text>
</comment>
<evidence type="ECO:0000313" key="3">
    <source>
        <dbReference type="EMBL" id="GHF61142.1"/>
    </source>
</evidence>
<protein>
    <submittedName>
        <fullName evidence="3">Alpha/beta hydrolase</fullName>
    </submittedName>
</protein>
<feature type="compositionally biased region" description="Polar residues" evidence="1">
    <location>
        <begin position="1"/>
        <end position="10"/>
    </location>
</feature>
<name>A0A8H9MEE9_9PSEU</name>
<dbReference type="AlphaFoldDB" id="A0A8H9MEE9"/>
<feature type="domain" description="AB hydrolase-1" evidence="2">
    <location>
        <begin position="42"/>
        <end position="135"/>
    </location>
</feature>
<dbReference type="Gene3D" id="3.40.50.1820">
    <property type="entry name" value="alpha/beta hydrolase"/>
    <property type="match status" value="1"/>
</dbReference>
<evidence type="ECO:0000256" key="1">
    <source>
        <dbReference type="SAM" id="MobiDB-lite"/>
    </source>
</evidence>
<accession>A0A8H9MEE9</accession>